<feature type="domain" description="FAD-binding FR-type" evidence="10">
    <location>
        <begin position="31"/>
        <end position="139"/>
    </location>
</feature>
<dbReference type="RefSeq" id="WP_156878704.1">
    <property type="nucleotide sequence ID" value="NZ_CP015584.1"/>
</dbReference>
<dbReference type="InterPro" id="IPR050415">
    <property type="entry name" value="MRET"/>
</dbReference>
<evidence type="ECO:0000256" key="4">
    <source>
        <dbReference type="ARBA" id="ARBA00022714"/>
    </source>
</evidence>
<evidence type="ECO:0000256" key="8">
    <source>
        <dbReference type="ARBA" id="ARBA00023014"/>
    </source>
</evidence>
<accession>A0ABU3MJT3</accession>
<dbReference type="InterPro" id="IPR039261">
    <property type="entry name" value="FNR_nucleotide-bd"/>
</dbReference>
<name>A0ABU3MJT3_9PROT</name>
<dbReference type="EC" id="1.-.-.-" evidence="11"/>
<keyword evidence="2" id="KW-0285">Flavoprotein</keyword>
<proteinExistence type="predicted"/>
<protein>
    <submittedName>
        <fullName evidence="11">PDR/VanB family oxidoreductase</fullName>
        <ecNumber evidence="11">1.-.-.-</ecNumber>
    </submittedName>
</protein>
<dbReference type="PROSITE" id="PS00197">
    <property type="entry name" value="2FE2S_FER_1"/>
    <property type="match status" value="1"/>
</dbReference>
<dbReference type="InterPro" id="IPR012675">
    <property type="entry name" value="Beta-grasp_dom_sf"/>
</dbReference>
<evidence type="ECO:0000256" key="1">
    <source>
        <dbReference type="ARBA" id="ARBA00001917"/>
    </source>
</evidence>
<dbReference type="InterPro" id="IPR017938">
    <property type="entry name" value="Riboflavin_synthase-like_b-brl"/>
</dbReference>
<dbReference type="Proteomes" id="UP001258945">
    <property type="component" value="Unassembled WGS sequence"/>
</dbReference>
<gene>
    <name evidence="11" type="ORF">RQ831_17035</name>
</gene>
<dbReference type="CDD" id="cd00207">
    <property type="entry name" value="fer2"/>
    <property type="match status" value="1"/>
</dbReference>
<feature type="domain" description="2Fe-2S ferredoxin-type" evidence="9">
    <location>
        <begin position="265"/>
        <end position="351"/>
    </location>
</feature>
<dbReference type="Gene3D" id="2.40.30.10">
    <property type="entry name" value="Translation factors"/>
    <property type="match status" value="1"/>
</dbReference>
<dbReference type="PRINTS" id="PR00409">
    <property type="entry name" value="PHDIOXRDTASE"/>
</dbReference>
<dbReference type="Pfam" id="PF00111">
    <property type="entry name" value="Fer2"/>
    <property type="match status" value="1"/>
</dbReference>
<keyword evidence="4" id="KW-0001">2Fe-2S</keyword>
<dbReference type="InterPro" id="IPR001041">
    <property type="entry name" value="2Fe-2S_ferredoxin-type"/>
</dbReference>
<keyword evidence="12" id="KW-1185">Reference proteome</keyword>
<evidence type="ECO:0000256" key="6">
    <source>
        <dbReference type="ARBA" id="ARBA00023002"/>
    </source>
</evidence>
<dbReference type="PANTHER" id="PTHR47354">
    <property type="entry name" value="NADH OXIDOREDUCTASE HCR"/>
    <property type="match status" value="1"/>
</dbReference>
<dbReference type="Gene3D" id="3.10.20.30">
    <property type="match status" value="1"/>
</dbReference>
<keyword evidence="3" id="KW-0288">FMN</keyword>
<dbReference type="PROSITE" id="PS51384">
    <property type="entry name" value="FAD_FR"/>
    <property type="match status" value="1"/>
</dbReference>
<dbReference type="SUPFAM" id="SSF63380">
    <property type="entry name" value="Riboflavin synthase domain-like"/>
    <property type="match status" value="1"/>
</dbReference>
<keyword evidence="8" id="KW-0411">Iron-sulfur</keyword>
<dbReference type="InterPro" id="IPR017927">
    <property type="entry name" value="FAD-bd_FR_type"/>
</dbReference>
<dbReference type="InterPro" id="IPR036010">
    <property type="entry name" value="2Fe-2S_ferredoxin-like_sf"/>
</dbReference>
<dbReference type="SUPFAM" id="SSF54292">
    <property type="entry name" value="2Fe-2S ferredoxin-like"/>
    <property type="match status" value="1"/>
</dbReference>
<reference evidence="11 12" key="1">
    <citation type="journal article" date="2019" name="Microb. Pathog.">
        <title>Comparison of VITEK 2, MALDI-TOF MS, 16S rRNA gene sequencing, and whole-genome sequencing for identification of Roseomonas mucosa.</title>
        <authorList>
            <person name="Rudolph W.W."/>
            <person name="Gunzer F."/>
            <person name="Trauth M."/>
            <person name="Bunk B."/>
            <person name="Bigge R."/>
            <person name="Schrottner P."/>
        </authorList>
    </citation>
    <scope>NUCLEOTIDE SEQUENCE [LARGE SCALE GENOMIC DNA]</scope>
    <source>
        <strain evidence="11 12">DSM 103800</strain>
    </source>
</reference>
<dbReference type="PANTHER" id="PTHR47354:SF2">
    <property type="entry name" value="BLR2392 PROTEIN"/>
    <property type="match status" value="1"/>
</dbReference>
<evidence type="ECO:0000256" key="5">
    <source>
        <dbReference type="ARBA" id="ARBA00022723"/>
    </source>
</evidence>
<evidence type="ECO:0000256" key="7">
    <source>
        <dbReference type="ARBA" id="ARBA00023004"/>
    </source>
</evidence>
<dbReference type="EMBL" id="JAVVDO010000035">
    <property type="protein sequence ID" value="MDT8332763.1"/>
    <property type="molecule type" value="Genomic_DNA"/>
</dbReference>
<evidence type="ECO:0000259" key="9">
    <source>
        <dbReference type="PROSITE" id="PS51085"/>
    </source>
</evidence>
<dbReference type="PROSITE" id="PS51085">
    <property type="entry name" value="2FE2S_FER_2"/>
    <property type="match status" value="1"/>
</dbReference>
<evidence type="ECO:0000259" key="10">
    <source>
        <dbReference type="PROSITE" id="PS51384"/>
    </source>
</evidence>
<comment type="cofactor">
    <cofactor evidence="1">
        <name>FMN</name>
        <dbReference type="ChEBI" id="CHEBI:58210"/>
    </cofactor>
</comment>
<dbReference type="GO" id="GO:0016491">
    <property type="term" value="F:oxidoreductase activity"/>
    <property type="evidence" value="ECO:0007669"/>
    <property type="project" value="UniProtKB-KW"/>
</dbReference>
<comment type="caution">
    <text evidence="11">The sequence shown here is derived from an EMBL/GenBank/DDBJ whole genome shotgun (WGS) entry which is preliminary data.</text>
</comment>
<sequence length="351" mass="39005">MSSLRLSRSRKAAPRLVNKAERIAAGGKMHSKYFDAVVLSRRALTDRIAEFQIGAANGRRLPMVEAGSHIELRFGGEDGQFLRHYSVVGPLHSDDMQEGFWRIAVQRENRPRGSAFIHDSFKPGTRLRVSHPINAFRLSRSQPHTLLVAGGIGITPIFAMARSLQARKASFCVFYAGLERSSMAYLPELERLCGDRLIMHESKRNGVPDLAALLAKQAEETTAYICGPGGMIEALRNAGTRLGWSRERIRFEVFNSAHRADDEDFEVRLKSGRVIKVGAGTTILDALESIGVDTLSDCRRGECGLCITDVIGCRDGLDHRDRYLSKEEHDAGRQITICCSRIKGRVLELDI</sequence>
<dbReference type="SUPFAM" id="SSF52343">
    <property type="entry name" value="Ferredoxin reductase-like, C-terminal NADP-linked domain"/>
    <property type="match status" value="1"/>
</dbReference>
<dbReference type="InterPro" id="IPR006058">
    <property type="entry name" value="2Fe2S_fd_BS"/>
</dbReference>
<evidence type="ECO:0000256" key="2">
    <source>
        <dbReference type="ARBA" id="ARBA00022630"/>
    </source>
</evidence>
<keyword evidence="6 11" id="KW-0560">Oxidoreductase</keyword>
<organism evidence="11 12">
    <name type="scientific">Roseomonas gilardii</name>
    <dbReference type="NCBI Taxonomy" id="257708"/>
    <lineage>
        <taxon>Bacteria</taxon>
        <taxon>Pseudomonadati</taxon>
        <taxon>Pseudomonadota</taxon>
        <taxon>Alphaproteobacteria</taxon>
        <taxon>Acetobacterales</taxon>
        <taxon>Roseomonadaceae</taxon>
        <taxon>Roseomonas</taxon>
    </lineage>
</organism>
<dbReference type="Gene3D" id="3.40.50.80">
    <property type="entry name" value="Nucleotide-binding domain of ferredoxin-NADP reductase (FNR) module"/>
    <property type="match status" value="1"/>
</dbReference>
<dbReference type="InterPro" id="IPR054582">
    <property type="entry name" value="DmmA-like_N"/>
</dbReference>
<keyword evidence="7" id="KW-0408">Iron</keyword>
<dbReference type="CDD" id="cd06185">
    <property type="entry name" value="PDR_like"/>
    <property type="match status" value="1"/>
</dbReference>
<evidence type="ECO:0000256" key="3">
    <source>
        <dbReference type="ARBA" id="ARBA00022643"/>
    </source>
</evidence>
<evidence type="ECO:0000313" key="12">
    <source>
        <dbReference type="Proteomes" id="UP001258945"/>
    </source>
</evidence>
<keyword evidence="5" id="KW-0479">Metal-binding</keyword>
<dbReference type="Pfam" id="PF22290">
    <property type="entry name" value="DmmA-like_N"/>
    <property type="match status" value="1"/>
</dbReference>
<evidence type="ECO:0000313" key="11">
    <source>
        <dbReference type="EMBL" id="MDT8332763.1"/>
    </source>
</evidence>